<evidence type="ECO:0000313" key="4">
    <source>
        <dbReference type="EMBL" id="CAE0587625.1"/>
    </source>
</evidence>
<feature type="region of interest" description="Disordered" evidence="2">
    <location>
        <begin position="381"/>
        <end position="411"/>
    </location>
</feature>
<dbReference type="EMBL" id="HBIR01051795">
    <property type="protein sequence ID" value="CAE0587625.1"/>
    <property type="molecule type" value="Transcribed_RNA"/>
</dbReference>
<dbReference type="PROSITE" id="PS51194">
    <property type="entry name" value="HELICASE_CTER"/>
    <property type="match status" value="1"/>
</dbReference>
<dbReference type="InterPro" id="IPR001650">
    <property type="entry name" value="Helicase_C-like"/>
</dbReference>
<reference evidence="4" key="1">
    <citation type="submission" date="2021-01" db="EMBL/GenBank/DDBJ databases">
        <authorList>
            <person name="Corre E."/>
            <person name="Pelletier E."/>
            <person name="Niang G."/>
            <person name="Scheremetjew M."/>
            <person name="Finn R."/>
            <person name="Kale V."/>
            <person name="Holt S."/>
            <person name="Cochrane G."/>
            <person name="Meng A."/>
            <person name="Brown T."/>
            <person name="Cohen L."/>
        </authorList>
    </citation>
    <scope>NUCLEOTIDE SEQUENCE</scope>
    <source>
        <strain evidence="4">379</strain>
    </source>
</reference>
<gene>
    <name evidence="4" type="ORF">EHUX00137_LOCUS40418</name>
</gene>
<sequence length="411" mass="44410">MTRRLPATFPVGLAAAFGARPGVAEAEAAEVRRARRLLAPFVLRRSKRDVLTQLAPKAEEEAQVRMTKGQHATYVRLLQRGRALVAERSGRARGKTSGGAGGAKSAKTLFFDLRKASMHPCLLRGRYTDAQVGEIARAALALDHFGAQATLPMVLKELATYSDFQLHQLCSDLPPLRRLTLPHAALCDSGKVRHLRQLLPQLRAEGHRVLLFSQSTQMLDLLEPVLGPPPGLGLPFVRLDGSTAVEERQQLIDDYQAAGSPLFAFLLSTRAGGQGITLTGADTVIIHDLDWNPQLDRQAVDRAHRIGQTRPVRVIRLVTAESVEEQILKMQQKKAGLDASLLGDGSKAPRRRPRDSTADGDEEEGPGAELDVRMMTTMIHDALSAPIAAPSDEDDAPEAAPSSGADVLTAG</sequence>
<feature type="region of interest" description="Disordered" evidence="2">
    <location>
        <begin position="338"/>
        <end position="368"/>
    </location>
</feature>
<name>A0A7S3WZY9_EMIHU</name>
<feature type="domain" description="Helicase C-terminal" evidence="3">
    <location>
        <begin position="194"/>
        <end position="354"/>
    </location>
</feature>
<dbReference type="InterPro" id="IPR049730">
    <property type="entry name" value="SNF2/RAD54-like_C"/>
</dbReference>
<protein>
    <recommendedName>
        <fullName evidence="3">Helicase C-terminal domain-containing protein</fullName>
    </recommendedName>
</protein>
<evidence type="ECO:0000256" key="2">
    <source>
        <dbReference type="SAM" id="MobiDB-lite"/>
    </source>
</evidence>
<dbReference type="Pfam" id="PF00176">
    <property type="entry name" value="SNF2-rel_dom"/>
    <property type="match status" value="1"/>
</dbReference>
<keyword evidence="1" id="KW-0378">Hydrolase</keyword>
<evidence type="ECO:0000259" key="3">
    <source>
        <dbReference type="PROSITE" id="PS51194"/>
    </source>
</evidence>
<dbReference type="AlphaFoldDB" id="A0A7S3WZY9"/>
<dbReference type="SUPFAM" id="SSF52540">
    <property type="entry name" value="P-loop containing nucleoside triphosphate hydrolases"/>
    <property type="match status" value="1"/>
</dbReference>
<dbReference type="Gene3D" id="3.40.50.300">
    <property type="entry name" value="P-loop containing nucleotide triphosphate hydrolases"/>
    <property type="match status" value="1"/>
</dbReference>
<accession>A0A7S3WZY9</accession>
<dbReference type="PANTHER" id="PTHR10799">
    <property type="entry name" value="SNF2/RAD54 HELICASE FAMILY"/>
    <property type="match status" value="1"/>
</dbReference>
<dbReference type="Pfam" id="PF00271">
    <property type="entry name" value="Helicase_C"/>
    <property type="match status" value="1"/>
</dbReference>
<dbReference type="GO" id="GO:0016787">
    <property type="term" value="F:hydrolase activity"/>
    <property type="evidence" value="ECO:0007669"/>
    <property type="project" value="UniProtKB-KW"/>
</dbReference>
<evidence type="ECO:0000256" key="1">
    <source>
        <dbReference type="ARBA" id="ARBA00022801"/>
    </source>
</evidence>
<dbReference type="SMART" id="SM00490">
    <property type="entry name" value="HELICc"/>
    <property type="match status" value="1"/>
</dbReference>
<dbReference type="InterPro" id="IPR000330">
    <property type="entry name" value="SNF2_N"/>
</dbReference>
<dbReference type="CDD" id="cd18793">
    <property type="entry name" value="SF2_C_SNF"/>
    <property type="match status" value="1"/>
</dbReference>
<organism evidence="4">
    <name type="scientific">Emiliania huxleyi</name>
    <name type="common">Coccolithophore</name>
    <name type="synonym">Pontosphaera huxleyi</name>
    <dbReference type="NCBI Taxonomy" id="2903"/>
    <lineage>
        <taxon>Eukaryota</taxon>
        <taxon>Haptista</taxon>
        <taxon>Haptophyta</taxon>
        <taxon>Prymnesiophyceae</taxon>
        <taxon>Isochrysidales</taxon>
        <taxon>Noelaerhabdaceae</taxon>
        <taxon>Emiliania</taxon>
    </lineage>
</organism>
<dbReference type="GO" id="GO:0005524">
    <property type="term" value="F:ATP binding"/>
    <property type="evidence" value="ECO:0007669"/>
    <property type="project" value="InterPro"/>
</dbReference>
<dbReference type="InterPro" id="IPR027417">
    <property type="entry name" value="P-loop_NTPase"/>
</dbReference>
<proteinExistence type="predicted"/>